<dbReference type="KEGG" id="clz:BIU88_06240"/>
<dbReference type="InterPro" id="IPR036513">
    <property type="entry name" value="STAS_dom_sf"/>
</dbReference>
<dbReference type="OrthoDB" id="9796110at2"/>
<evidence type="ECO:0000313" key="4">
    <source>
        <dbReference type="Proteomes" id="UP000095185"/>
    </source>
</evidence>
<keyword evidence="4" id="KW-1185">Reference proteome</keyword>
<protein>
    <submittedName>
        <fullName evidence="3">Anti-anti-sigma factor</fullName>
    </submittedName>
</protein>
<feature type="region of interest" description="Disordered" evidence="1">
    <location>
        <begin position="150"/>
        <end position="215"/>
    </location>
</feature>
<feature type="domain" description="STAS" evidence="2">
    <location>
        <begin position="21"/>
        <end position="112"/>
    </location>
</feature>
<dbReference type="EMBL" id="CP017305">
    <property type="protein sequence ID" value="AOS83784.1"/>
    <property type="molecule type" value="Genomic_DNA"/>
</dbReference>
<reference evidence="3" key="1">
    <citation type="submission" date="2016-09" db="EMBL/GenBank/DDBJ databases">
        <title>Genome sequence of Chlorobaculum limnaeum.</title>
        <authorList>
            <person name="Liu Z."/>
            <person name="Tank M."/>
            <person name="Bryant D.A."/>
        </authorList>
    </citation>
    <scope>NUCLEOTIDE SEQUENCE [LARGE SCALE GENOMIC DNA]</scope>
    <source>
        <strain evidence="3">DSM 1677</strain>
    </source>
</reference>
<name>A0A1D8D5J7_CHLLM</name>
<evidence type="ECO:0000313" key="3">
    <source>
        <dbReference type="EMBL" id="AOS83784.1"/>
    </source>
</evidence>
<dbReference type="STRING" id="274537.BIU88_06240"/>
<dbReference type="PANTHER" id="PTHR33495">
    <property type="entry name" value="ANTI-SIGMA FACTOR ANTAGONIST TM_1081-RELATED-RELATED"/>
    <property type="match status" value="1"/>
</dbReference>
<dbReference type="RefSeq" id="WP_069809671.1">
    <property type="nucleotide sequence ID" value="NZ_CP017305.1"/>
</dbReference>
<dbReference type="InterPro" id="IPR002645">
    <property type="entry name" value="STAS_dom"/>
</dbReference>
<sequence length="215" mass="24246">MKHSVSTRKELTILKLEEPVFDVRHAGIFKATIDTMVSNETSKNIIIDFSQVKAIDSSGIGSMLLAHQRANSSDGLAIFVSLCQQIKDLLKLTNLDKQLYIFSSINEVMTLIEPALKGKRSSRSRQPQVQDEGVDEIDVELEIPDEVFDSETFCDIEDETEESPELDELDELDELEESDEDEKPRQKNNSPENPPAKKRGRPKKSAQNGKEKLKT</sequence>
<dbReference type="AlphaFoldDB" id="A0A1D8D5J7"/>
<evidence type="ECO:0000259" key="2">
    <source>
        <dbReference type="PROSITE" id="PS50801"/>
    </source>
</evidence>
<dbReference type="Pfam" id="PF01740">
    <property type="entry name" value="STAS"/>
    <property type="match status" value="1"/>
</dbReference>
<accession>A0A1D8D5J7</accession>
<dbReference type="Proteomes" id="UP000095185">
    <property type="component" value="Chromosome"/>
</dbReference>
<evidence type="ECO:0000256" key="1">
    <source>
        <dbReference type="SAM" id="MobiDB-lite"/>
    </source>
</evidence>
<dbReference type="Gene3D" id="3.30.750.24">
    <property type="entry name" value="STAS domain"/>
    <property type="match status" value="1"/>
</dbReference>
<dbReference type="PROSITE" id="PS50801">
    <property type="entry name" value="STAS"/>
    <property type="match status" value="1"/>
</dbReference>
<feature type="compositionally biased region" description="Acidic residues" evidence="1">
    <location>
        <begin position="150"/>
        <end position="181"/>
    </location>
</feature>
<gene>
    <name evidence="3" type="ORF">BIU88_06240</name>
</gene>
<dbReference type="GO" id="GO:0043856">
    <property type="term" value="F:anti-sigma factor antagonist activity"/>
    <property type="evidence" value="ECO:0007669"/>
    <property type="project" value="TreeGrafter"/>
</dbReference>
<feature type="region of interest" description="Disordered" evidence="1">
    <location>
        <begin position="117"/>
        <end position="136"/>
    </location>
</feature>
<dbReference type="SUPFAM" id="SSF52091">
    <property type="entry name" value="SpoIIaa-like"/>
    <property type="match status" value="1"/>
</dbReference>
<proteinExistence type="predicted"/>
<dbReference type="CDD" id="cd07043">
    <property type="entry name" value="STAS_anti-anti-sigma_factors"/>
    <property type="match status" value="1"/>
</dbReference>
<organism evidence="3 4">
    <name type="scientific">Chlorobaculum limnaeum</name>
    <dbReference type="NCBI Taxonomy" id="274537"/>
    <lineage>
        <taxon>Bacteria</taxon>
        <taxon>Pseudomonadati</taxon>
        <taxon>Chlorobiota</taxon>
        <taxon>Chlorobiia</taxon>
        <taxon>Chlorobiales</taxon>
        <taxon>Chlorobiaceae</taxon>
        <taxon>Chlorobaculum</taxon>
    </lineage>
</organism>